<keyword evidence="2" id="KW-1185">Reference proteome</keyword>
<evidence type="ECO:0000313" key="1">
    <source>
        <dbReference type="EMBL" id="AUN96934.1"/>
    </source>
</evidence>
<reference evidence="1 2" key="1">
    <citation type="submission" date="2018-01" db="EMBL/GenBank/DDBJ databases">
        <title>Complete genome sequence of Bacteriovorax stolpii DSM12778.</title>
        <authorList>
            <person name="Tang B."/>
            <person name="Chang J."/>
        </authorList>
    </citation>
    <scope>NUCLEOTIDE SEQUENCE [LARGE SCALE GENOMIC DNA]</scope>
    <source>
        <strain evidence="1 2">DSM 12778</strain>
    </source>
</reference>
<proteinExistence type="predicted"/>
<accession>A0A2K9NQ85</accession>
<gene>
    <name evidence="1" type="ORF">C0V70_02190</name>
</gene>
<dbReference type="EMBL" id="CP025704">
    <property type="protein sequence ID" value="AUN96934.1"/>
    <property type="molecule type" value="Genomic_DNA"/>
</dbReference>
<protein>
    <submittedName>
        <fullName evidence="1">Uncharacterized protein</fullName>
    </submittedName>
</protein>
<organism evidence="1 2">
    <name type="scientific">Bacteriovorax stolpii</name>
    <name type="common">Bdellovibrio stolpii</name>
    <dbReference type="NCBI Taxonomy" id="960"/>
    <lineage>
        <taxon>Bacteria</taxon>
        <taxon>Pseudomonadati</taxon>
        <taxon>Bdellovibrionota</taxon>
        <taxon>Bacteriovoracia</taxon>
        <taxon>Bacteriovoracales</taxon>
        <taxon>Bacteriovoracaceae</taxon>
        <taxon>Bacteriovorax</taxon>
    </lineage>
</organism>
<name>A0A2K9NQ85_BACTC</name>
<dbReference type="AlphaFoldDB" id="A0A2K9NQ85"/>
<sequence>MPQKSSNLVKLYGFTLLRNGVKYDYSFRESFTSLSHISEEVYVALDKGDDNSLEESQKIPGVKIIPSTWDMALKKGLVLSVETNKALEALRKDHGQEDNAWGIYLQADEVLHEDDYERLIKDIEEAQKTGCDAISFRYFHFWQTHHHVAVSKKWYPHEIRAIKLKTNIESWGDAQGFRNQTKVFFTEARIFHYGHVREQDSYKEKIRDMGKLYHEAQVLEEKLSKGQKNASKNKCIEYFGTHPLVMKERILRMNDIWELPEVSEVAIVGDPKKYSPALLKTIGAKKVSWFATSSEVPRALKKSMVLTEPGLFDYLFKRAEPGLEMKSKLHRKWSDDFKLIFQLSSRHVGFRHPS</sequence>
<dbReference type="KEGG" id="bsto:C0V70_02190"/>
<dbReference type="Proteomes" id="UP000235584">
    <property type="component" value="Chromosome"/>
</dbReference>
<evidence type="ECO:0000313" key="2">
    <source>
        <dbReference type="Proteomes" id="UP000235584"/>
    </source>
</evidence>